<sequence>MGMYATPFLLSLLAFLAMQLPVIRADCPLDLSGSNFTLVASICSTNDDRGKCCRYINAFVAVSIARYANITGYLGVSANLSEICKRSIQETLELYGVPQNATLFCGLGTKIPVNYECNGRTTVTQMLQSPKFMEVARNCGMPLLEETNCRKCVNAGIMYLHHLVGAEDNMTLSTCRDATFTAIGSQVDGTSAFEIASCFFGVQGLSVFPGGRVKDSSFGGCIYHTDTDTVARSPPAWGGQGGGGEDIFGDEPPPSSLSPEASPSPLVAASPGQLMLGIPLTKNHHPYHLTLIPGVGLGVTAAAVTMLVVLIFLIRRKSRELGDFENADKTSSKSFPPWPMRKFQEGPSSMFRKFSYKEIKKATDSFNTIIGQGGFGTVYKAQFSDGLVAAVKRMNKVSEQGEDDFCREIELLARLHHRHLVALRGFSIAKRERFLMYEYMANGSLKDHLHAPDRTPLSWRTRMQIAIDVANALEYLHFYCDPPLCHRDIKSSNILLDENFVAKVADFGLVHASKDGSICFEPVNTDIRGTPGYMDPEYVITQELTEKSDIYSYGVLLLEMVTGRRAIQDNRNLVEWSQIYMASESRIPELVDPSIRDYLDLDQLQTVVSIVRWCTQREGRARPSIKQVLRLLYESSDPMQNGLLEALEDEDYEGIEGRGRTSKGKIHRQDGIFHSGDGRYLASSSSTSRSYCSRSFLLETGSPHSPHNVLSL</sequence>
<evidence type="ECO:0000256" key="9">
    <source>
        <dbReference type="SAM" id="SignalP"/>
    </source>
</evidence>
<name>A0A6A1V6Q8_9ROSI</name>
<evidence type="ECO:0000256" key="1">
    <source>
        <dbReference type="ARBA" id="ARBA00022527"/>
    </source>
</evidence>
<keyword evidence="2" id="KW-0808">Transferase</keyword>
<dbReference type="InterPro" id="IPR017441">
    <property type="entry name" value="Protein_kinase_ATP_BS"/>
</dbReference>
<dbReference type="InterPro" id="IPR011009">
    <property type="entry name" value="Kinase-like_dom_sf"/>
</dbReference>
<dbReference type="SMART" id="SM00220">
    <property type="entry name" value="S_TKc"/>
    <property type="match status" value="1"/>
</dbReference>
<evidence type="ECO:0000259" key="10">
    <source>
        <dbReference type="PROSITE" id="PS50011"/>
    </source>
</evidence>
<dbReference type="PROSITE" id="PS50011">
    <property type="entry name" value="PROTEIN_KINASE_DOM"/>
    <property type="match status" value="1"/>
</dbReference>
<dbReference type="SUPFAM" id="SSF56112">
    <property type="entry name" value="Protein kinase-like (PK-like)"/>
    <property type="match status" value="1"/>
</dbReference>
<dbReference type="OrthoDB" id="543156at2759"/>
<evidence type="ECO:0000256" key="4">
    <source>
        <dbReference type="ARBA" id="ARBA00022777"/>
    </source>
</evidence>
<dbReference type="Pfam" id="PF19160">
    <property type="entry name" value="SPARK"/>
    <property type="match status" value="1"/>
</dbReference>
<feature type="chain" id="PRO_5025612499" description="Protein kinase domain-containing protein" evidence="9">
    <location>
        <begin position="26"/>
        <end position="712"/>
    </location>
</feature>
<evidence type="ECO:0000313" key="12">
    <source>
        <dbReference type="Proteomes" id="UP000516437"/>
    </source>
</evidence>
<dbReference type="InterPro" id="IPR008271">
    <property type="entry name" value="Ser/Thr_kinase_AS"/>
</dbReference>
<keyword evidence="5 6" id="KW-0067">ATP-binding</keyword>
<reference evidence="11 12" key="1">
    <citation type="journal article" date="2019" name="Plant Biotechnol. J.">
        <title>The red bayberry genome and genetic basis of sex determination.</title>
        <authorList>
            <person name="Jia H.M."/>
            <person name="Jia H.J."/>
            <person name="Cai Q.L."/>
            <person name="Wang Y."/>
            <person name="Zhao H.B."/>
            <person name="Yang W.F."/>
            <person name="Wang G.Y."/>
            <person name="Li Y.H."/>
            <person name="Zhan D.L."/>
            <person name="Shen Y.T."/>
            <person name="Niu Q.F."/>
            <person name="Chang L."/>
            <person name="Qiu J."/>
            <person name="Zhao L."/>
            <person name="Xie H.B."/>
            <person name="Fu W.Y."/>
            <person name="Jin J."/>
            <person name="Li X.W."/>
            <person name="Jiao Y."/>
            <person name="Zhou C.C."/>
            <person name="Tu T."/>
            <person name="Chai C.Y."/>
            <person name="Gao J.L."/>
            <person name="Fan L.J."/>
            <person name="van de Weg E."/>
            <person name="Wang J.Y."/>
            <person name="Gao Z.S."/>
        </authorList>
    </citation>
    <scope>NUCLEOTIDE SEQUENCE [LARGE SCALE GENOMIC DNA]</scope>
    <source>
        <tissue evidence="11">Leaves</tissue>
    </source>
</reference>
<dbReference type="FunFam" id="3.30.200.20:FF:000420">
    <property type="entry name" value="Putative receptor-like protein kinase"/>
    <property type="match status" value="1"/>
</dbReference>
<feature type="transmembrane region" description="Helical" evidence="8">
    <location>
        <begin position="291"/>
        <end position="314"/>
    </location>
</feature>
<dbReference type="EMBL" id="RXIC02000025">
    <property type="protein sequence ID" value="KAB1208529.1"/>
    <property type="molecule type" value="Genomic_DNA"/>
</dbReference>
<evidence type="ECO:0000256" key="6">
    <source>
        <dbReference type="PROSITE-ProRule" id="PRU10141"/>
    </source>
</evidence>
<dbReference type="GO" id="GO:0005524">
    <property type="term" value="F:ATP binding"/>
    <property type="evidence" value="ECO:0007669"/>
    <property type="project" value="UniProtKB-UniRule"/>
</dbReference>
<protein>
    <recommendedName>
        <fullName evidence="10">Protein kinase domain-containing protein</fullName>
    </recommendedName>
</protein>
<keyword evidence="8" id="KW-0812">Transmembrane</keyword>
<keyword evidence="9" id="KW-0732">Signal</keyword>
<dbReference type="AlphaFoldDB" id="A0A6A1V6Q8"/>
<evidence type="ECO:0000256" key="2">
    <source>
        <dbReference type="ARBA" id="ARBA00022679"/>
    </source>
</evidence>
<dbReference type="PROSITE" id="PS00108">
    <property type="entry name" value="PROTEIN_KINASE_ST"/>
    <property type="match status" value="1"/>
</dbReference>
<evidence type="ECO:0000256" key="8">
    <source>
        <dbReference type="SAM" id="Phobius"/>
    </source>
</evidence>
<keyword evidence="8" id="KW-1133">Transmembrane helix</keyword>
<evidence type="ECO:0000256" key="5">
    <source>
        <dbReference type="ARBA" id="ARBA00022840"/>
    </source>
</evidence>
<keyword evidence="3 6" id="KW-0547">Nucleotide-binding</keyword>
<feature type="domain" description="Protein kinase" evidence="10">
    <location>
        <begin position="364"/>
        <end position="640"/>
    </location>
</feature>
<proteinExistence type="predicted"/>
<comment type="caution">
    <text evidence="11">The sequence shown here is derived from an EMBL/GenBank/DDBJ whole genome shotgun (WGS) entry which is preliminary data.</text>
</comment>
<organism evidence="11 12">
    <name type="scientific">Morella rubra</name>
    <name type="common">Chinese bayberry</name>
    <dbReference type="NCBI Taxonomy" id="262757"/>
    <lineage>
        <taxon>Eukaryota</taxon>
        <taxon>Viridiplantae</taxon>
        <taxon>Streptophyta</taxon>
        <taxon>Embryophyta</taxon>
        <taxon>Tracheophyta</taxon>
        <taxon>Spermatophyta</taxon>
        <taxon>Magnoliopsida</taxon>
        <taxon>eudicotyledons</taxon>
        <taxon>Gunneridae</taxon>
        <taxon>Pentapetalae</taxon>
        <taxon>rosids</taxon>
        <taxon>fabids</taxon>
        <taxon>Fagales</taxon>
        <taxon>Myricaceae</taxon>
        <taxon>Morella</taxon>
    </lineage>
</organism>
<dbReference type="Proteomes" id="UP000516437">
    <property type="component" value="Chromosome 7"/>
</dbReference>
<feature type="signal peptide" evidence="9">
    <location>
        <begin position="1"/>
        <end position="25"/>
    </location>
</feature>
<keyword evidence="4" id="KW-0418">Kinase</keyword>
<keyword evidence="1" id="KW-0723">Serine/threonine-protein kinase</keyword>
<dbReference type="CDD" id="cd14066">
    <property type="entry name" value="STKc_IRAK"/>
    <property type="match status" value="1"/>
</dbReference>
<feature type="binding site" evidence="6">
    <location>
        <position position="392"/>
    </location>
    <ligand>
        <name>ATP</name>
        <dbReference type="ChEBI" id="CHEBI:30616"/>
    </ligand>
</feature>
<dbReference type="SMR" id="A0A6A1V6Q8"/>
<evidence type="ECO:0000256" key="3">
    <source>
        <dbReference type="ARBA" id="ARBA00022741"/>
    </source>
</evidence>
<keyword evidence="8" id="KW-0472">Membrane</keyword>
<feature type="region of interest" description="Disordered" evidence="7">
    <location>
        <begin position="232"/>
        <end position="265"/>
    </location>
</feature>
<dbReference type="InterPro" id="IPR043891">
    <property type="entry name" value="SPARK"/>
</dbReference>
<dbReference type="Gene3D" id="1.10.510.10">
    <property type="entry name" value="Transferase(Phosphotransferase) domain 1"/>
    <property type="match status" value="1"/>
</dbReference>
<accession>A0A6A1V6Q8</accession>
<dbReference type="PROSITE" id="PS00107">
    <property type="entry name" value="PROTEIN_KINASE_ATP"/>
    <property type="match status" value="1"/>
</dbReference>
<keyword evidence="12" id="KW-1185">Reference proteome</keyword>
<dbReference type="PANTHER" id="PTHR47989:SF36">
    <property type="entry name" value="PROTEIN KINASE DOMAIN-CONTAINING PROTEIN"/>
    <property type="match status" value="1"/>
</dbReference>
<gene>
    <name evidence="11" type="ORF">CJ030_MR7G007472</name>
</gene>
<dbReference type="InterPro" id="IPR000719">
    <property type="entry name" value="Prot_kinase_dom"/>
</dbReference>
<evidence type="ECO:0000256" key="7">
    <source>
        <dbReference type="SAM" id="MobiDB-lite"/>
    </source>
</evidence>
<dbReference type="PANTHER" id="PTHR47989">
    <property type="entry name" value="OS01G0750732 PROTEIN"/>
    <property type="match status" value="1"/>
</dbReference>
<dbReference type="FunFam" id="1.10.510.10:FF:000381">
    <property type="entry name" value="Putative receptor-like protein kinase"/>
    <property type="match status" value="1"/>
</dbReference>
<dbReference type="Pfam" id="PF00069">
    <property type="entry name" value="Pkinase"/>
    <property type="match status" value="1"/>
</dbReference>
<dbReference type="Gene3D" id="3.30.200.20">
    <property type="entry name" value="Phosphorylase Kinase, domain 1"/>
    <property type="match status" value="1"/>
</dbReference>
<evidence type="ECO:0000313" key="11">
    <source>
        <dbReference type="EMBL" id="KAB1208529.1"/>
    </source>
</evidence>
<dbReference type="GO" id="GO:0004674">
    <property type="term" value="F:protein serine/threonine kinase activity"/>
    <property type="evidence" value="ECO:0007669"/>
    <property type="project" value="UniProtKB-KW"/>
</dbReference>